<dbReference type="PANTHER" id="PTHR11616:SF326">
    <property type="entry name" value="SODIUM-DEPENDENT TRANSPORTER SNF-5"/>
    <property type="match status" value="1"/>
</dbReference>
<keyword evidence="7" id="KW-0479">Metal-binding</keyword>
<dbReference type="PANTHER" id="PTHR11616">
    <property type="entry name" value="SODIUM/CHLORIDE DEPENDENT TRANSPORTER"/>
    <property type="match status" value="1"/>
</dbReference>
<sequence>MTQIHDIKHAQTERNEWGSSWQFLLTCIGYAVGLGNIWRFPALAYEHGGGAFLIPYLICSLLIGFPLLYLEMSIGQFCKAGPAVAYGWIRPAFQGIGWSMAMLSLLIGIYYNVIVAWTLIYLWTIITGNSNQFSSCTNQFNTIFAWTLIYLWTIITGNSNQFSSCTNQFNTIYCSSSLEDLRCANELKTFGAFYFNRTCNFGNDTIAKSLKDKTFSILSAVSPAEEFFERYVLEKTATLSEFGGLSLKMVISLGLAWLFTTLVLVKGVEVMGKIAWFTGTTPYIIIVILFIRGITLDGAKVGLDYYLLKPNLSVIWLAETWRAAATQVCYSLAIGMGGLISLASFNDFHQNCFKDAFLITLADASTSVLGGTAVFSTLGFMSNQLNISIDAVVQSGTGLAFIAYPEAMSRMPGWPWLWQFLFFLMILILGIASHFGLAEVMCTALYDQFPFLRKHKSLLVIFVCLSCYICGLVMCTRAGIFYFNLFDDYTASFSMMLLVLLELVLVAHIYGLSNYVIDLQIMMGPAKNWLTRIYGPTGICIQIIWRFIAPLLIIVVFIFALISQIKTNKRTYGKDKRLYIFPEWAIVFGWILSMISLIFIPSLIIINLIKFRRKGKNWRELFKLQTKWPSYKRNLNIKQNRTVKENIQGGEMITQM</sequence>
<keyword evidence="7" id="KW-0915">Sodium</keyword>
<evidence type="ECO:0000256" key="1">
    <source>
        <dbReference type="ARBA" id="ARBA00004141"/>
    </source>
</evidence>
<keyword evidence="2" id="KW-0813">Transport</keyword>
<feature type="transmembrane region" description="Helical" evidence="8">
    <location>
        <begin position="495"/>
        <end position="517"/>
    </location>
</feature>
<dbReference type="GO" id="GO:0005332">
    <property type="term" value="F:gamma-aminobutyric acid:sodium:chloride symporter activity"/>
    <property type="evidence" value="ECO:0007669"/>
    <property type="project" value="TreeGrafter"/>
</dbReference>
<dbReference type="InterPro" id="IPR000175">
    <property type="entry name" value="Na/ntran_symport"/>
</dbReference>
<feature type="binding site" evidence="7">
    <location>
        <position position="433"/>
    </location>
    <ligand>
        <name>Na(+)</name>
        <dbReference type="ChEBI" id="CHEBI:29101"/>
        <label>1</label>
    </ligand>
</feature>
<feature type="transmembrane region" description="Helical" evidence="8">
    <location>
        <begin position="357"/>
        <end position="380"/>
    </location>
</feature>
<feature type="transmembrane region" description="Helical" evidence="8">
    <location>
        <begin position="538"/>
        <end position="565"/>
    </location>
</feature>
<feature type="transmembrane region" description="Helical" evidence="8">
    <location>
        <begin position="416"/>
        <end position="437"/>
    </location>
</feature>
<evidence type="ECO:0000256" key="3">
    <source>
        <dbReference type="ARBA" id="ARBA00022692"/>
    </source>
</evidence>
<feature type="transmembrane region" description="Helical" evidence="8">
    <location>
        <begin position="143"/>
        <end position="160"/>
    </location>
</feature>
<dbReference type="SUPFAM" id="SSF161070">
    <property type="entry name" value="SNF-like"/>
    <property type="match status" value="1"/>
</dbReference>
<reference evidence="10" key="1">
    <citation type="submission" date="2022-11" db="UniProtKB">
        <authorList>
            <consortium name="WormBaseParasite"/>
        </authorList>
    </citation>
    <scope>IDENTIFICATION</scope>
</reference>
<organism evidence="9 10">
    <name type="scientific">Meloidogyne incognita</name>
    <name type="common">Southern root-knot nematode worm</name>
    <name type="synonym">Oxyuris incognita</name>
    <dbReference type="NCBI Taxonomy" id="6306"/>
    <lineage>
        <taxon>Eukaryota</taxon>
        <taxon>Metazoa</taxon>
        <taxon>Ecdysozoa</taxon>
        <taxon>Nematoda</taxon>
        <taxon>Chromadorea</taxon>
        <taxon>Rhabditida</taxon>
        <taxon>Tylenchina</taxon>
        <taxon>Tylenchomorpha</taxon>
        <taxon>Tylenchoidea</taxon>
        <taxon>Meloidogynidae</taxon>
        <taxon>Meloidogyninae</taxon>
        <taxon>Meloidogyne</taxon>
        <taxon>Meloidogyne incognita group</taxon>
    </lineage>
</organism>
<feature type="transmembrane region" description="Helical" evidence="8">
    <location>
        <begin position="585"/>
        <end position="609"/>
    </location>
</feature>
<feature type="binding site" evidence="7">
    <location>
        <position position="32"/>
    </location>
    <ligand>
        <name>Na(+)</name>
        <dbReference type="ChEBI" id="CHEBI:29101"/>
        <label>1</label>
    </ligand>
</feature>
<feature type="transmembrane region" description="Helical" evidence="8">
    <location>
        <begin position="458"/>
        <end position="483"/>
    </location>
</feature>
<protein>
    <submittedName>
        <fullName evidence="10">Transporter</fullName>
    </submittedName>
</protein>
<dbReference type="WBParaSite" id="Minc3s03441g33847">
    <property type="protein sequence ID" value="Minc3s03441g33847"/>
    <property type="gene ID" value="Minc3s03441g33847"/>
</dbReference>
<evidence type="ECO:0000256" key="7">
    <source>
        <dbReference type="PIRSR" id="PIRSR600175-1"/>
    </source>
</evidence>
<keyword evidence="4" id="KW-0769">Symport</keyword>
<dbReference type="GO" id="GO:0043005">
    <property type="term" value="C:neuron projection"/>
    <property type="evidence" value="ECO:0007669"/>
    <property type="project" value="TreeGrafter"/>
</dbReference>
<comment type="subcellular location">
    <subcellularLocation>
        <location evidence="1">Membrane</location>
        <topology evidence="1">Multi-pass membrane protein</topology>
    </subcellularLocation>
</comment>
<dbReference type="GO" id="GO:0046872">
    <property type="term" value="F:metal ion binding"/>
    <property type="evidence" value="ECO:0007669"/>
    <property type="project" value="UniProtKB-KW"/>
</dbReference>
<evidence type="ECO:0000313" key="10">
    <source>
        <dbReference type="WBParaSite" id="Minc3s03441g33847"/>
    </source>
</evidence>
<evidence type="ECO:0000256" key="5">
    <source>
        <dbReference type="ARBA" id="ARBA00022989"/>
    </source>
</evidence>
<proteinExistence type="predicted"/>
<feature type="binding site" evidence="7">
    <location>
        <position position="429"/>
    </location>
    <ligand>
        <name>Na(+)</name>
        <dbReference type="ChEBI" id="CHEBI:29101"/>
        <label>1</label>
    </ligand>
</feature>
<feature type="binding site" evidence="7">
    <location>
        <position position="331"/>
    </location>
    <ligand>
        <name>Na(+)</name>
        <dbReference type="ChEBI" id="CHEBI:29101"/>
        <label>1</label>
    </ligand>
</feature>
<feature type="transmembrane region" description="Helical" evidence="8">
    <location>
        <begin position="328"/>
        <end position="345"/>
    </location>
</feature>
<feature type="transmembrane region" description="Helical" evidence="8">
    <location>
        <begin position="274"/>
        <end position="291"/>
    </location>
</feature>
<keyword evidence="9" id="KW-1185">Reference proteome</keyword>
<feature type="transmembrane region" description="Helical" evidence="8">
    <location>
        <begin position="50"/>
        <end position="70"/>
    </location>
</feature>
<dbReference type="Proteomes" id="UP000887563">
    <property type="component" value="Unplaced"/>
</dbReference>
<evidence type="ECO:0000256" key="8">
    <source>
        <dbReference type="SAM" id="Phobius"/>
    </source>
</evidence>
<evidence type="ECO:0000256" key="4">
    <source>
        <dbReference type="ARBA" id="ARBA00022847"/>
    </source>
</evidence>
<dbReference type="Pfam" id="PF00209">
    <property type="entry name" value="SNF"/>
    <property type="match status" value="1"/>
</dbReference>
<keyword evidence="3 8" id="KW-0812">Transmembrane</keyword>
<feature type="transmembrane region" description="Helical" evidence="8">
    <location>
        <begin position="21"/>
        <end position="38"/>
    </location>
</feature>
<feature type="transmembrane region" description="Helical" evidence="8">
    <location>
        <begin position="100"/>
        <end position="123"/>
    </location>
</feature>
<evidence type="ECO:0000256" key="2">
    <source>
        <dbReference type="ARBA" id="ARBA00022448"/>
    </source>
</evidence>
<keyword evidence="6 8" id="KW-0472">Membrane</keyword>
<feature type="binding site" evidence="7">
    <location>
        <position position="31"/>
    </location>
    <ligand>
        <name>Na(+)</name>
        <dbReference type="ChEBI" id="CHEBI:29101"/>
        <label>1</label>
    </ligand>
</feature>
<accession>A0A914N141</accession>
<evidence type="ECO:0000313" key="9">
    <source>
        <dbReference type="Proteomes" id="UP000887563"/>
    </source>
</evidence>
<name>A0A914N141_MELIC</name>
<keyword evidence="5 8" id="KW-1133">Transmembrane helix</keyword>
<feature type="binding site" evidence="7">
    <location>
        <position position="36"/>
    </location>
    <ligand>
        <name>Na(+)</name>
        <dbReference type="ChEBI" id="CHEBI:29101"/>
        <label>1</label>
    </ligand>
</feature>
<feature type="binding site" evidence="7">
    <location>
        <position position="29"/>
    </location>
    <ligand>
        <name>Na(+)</name>
        <dbReference type="ChEBI" id="CHEBI:29101"/>
        <label>1</label>
    </ligand>
</feature>
<dbReference type="PROSITE" id="PS50267">
    <property type="entry name" value="NA_NEUROTRAN_SYMP_3"/>
    <property type="match status" value="1"/>
</dbReference>
<dbReference type="GO" id="GO:0005886">
    <property type="term" value="C:plasma membrane"/>
    <property type="evidence" value="ECO:0007669"/>
    <property type="project" value="TreeGrafter"/>
</dbReference>
<dbReference type="AlphaFoldDB" id="A0A914N141"/>
<dbReference type="InterPro" id="IPR037272">
    <property type="entry name" value="SNS_sf"/>
</dbReference>
<evidence type="ECO:0000256" key="6">
    <source>
        <dbReference type="ARBA" id="ARBA00023136"/>
    </source>
</evidence>
<dbReference type="PRINTS" id="PR00176">
    <property type="entry name" value="NANEUSMPORT"/>
</dbReference>